<evidence type="ECO:0000256" key="1">
    <source>
        <dbReference type="SAM" id="Phobius"/>
    </source>
</evidence>
<feature type="transmembrane region" description="Helical" evidence="1">
    <location>
        <begin position="45"/>
        <end position="63"/>
    </location>
</feature>
<dbReference type="Pfam" id="PF02517">
    <property type="entry name" value="Rce1-like"/>
    <property type="match status" value="1"/>
</dbReference>
<keyword evidence="4" id="KW-1185">Reference proteome</keyword>
<feature type="transmembrane region" description="Helical" evidence="1">
    <location>
        <begin position="20"/>
        <end position="39"/>
    </location>
</feature>
<reference evidence="4" key="1">
    <citation type="submission" date="2017-04" db="EMBL/GenBank/DDBJ databases">
        <authorList>
            <person name="Varghese N."/>
            <person name="Submissions S."/>
        </authorList>
    </citation>
    <scope>NUCLEOTIDE SEQUENCE [LARGE SCALE GENOMIC DNA]</scope>
</reference>
<name>A0A1Y6ETC9_9HYPH</name>
<feature type="transmembrane region" description="Helical" evidence="1">
    <location>
        <begin position="83"/>
        <end position="105"/>
    </location>
</feature>
<dbReference type="GO" id="GO:0080120">
    <property type="term" value="P:CAAX-box protein maturation"/>
    <property type="evidence" value="ECO:0007669"/>
    <property type="project" value="UniProtKB-ARBA"/>
</dbReference>
<evidence type="ECO:0000259" key="2">
    <source>
        <dbReference type="Pfam" id="PF02517"/>
    </source>
</evidence>
<feature type="transmembrane region" description="Helical" evidence="1">
    <location>
        <begin position="188"/>
        <end position="209"/>
    </location>
</feature>
<feature type="transmembrane region" description="Helical" evidence="1">
    <location>
        <begin position="133"/>
        <end position="153"/>
    </location>
</feature>
<gene>
    <name evidence="3" type="ORF">SAMN06295905_1363</name>
</gene>
<protein>
    <recommendedName>
        <fullName evidence="2">CAAX prenyl protease 2/Lysostaphin resistance protein A-like domain-containing protein</fullName>
    </recommendedName>
</protein>
<dbReference type="GO" id="GO:0004175">
    <property type="term" value="F:endopeptidase activity"/>
    <property type="evidence" value="ECO:0007669"/>
    <property type="project" value="UniProtKB-ARBA"/>
</dbReference>
<dbReference type="EMBL" id="FXWK01000001">
    <property type="protein sequence ID" value="SMQ65974.1"/>
    <property type="molecule type" value="Genomic_DNA"/>
</dbReference>
<dbReference type="InterPro" id="IPR003675">
    <property type="entry name" value="Rce1/LyrA-like_dom"/>
</dbReference>
<keyword evidence="1" id="KW-1133">Transmembrane helix</keyword>
<feature type="transmembrane region" description="Helical" evidence="1">
    <location>
        <begin position="165"/>
        <end position="182"/>
    </location>
</feature>
<dbReference type="AlphaFoldDB" id="A0A1Y6ETC9"/>
<proteinExistence type="predicted"/>
<keyword evidence="1" id="KW-0472">Membrane</keyword>
<evidence type="ECO:0000313" key="4">
    <source>
        <dbReference type="Proteomes" id="UP000194474"/>
    </source>
</evidence>
<feature type="domain" description="CAAX prenyl protease 2/Lysostaphin resistance protein A-like" evidence="2">
    <location>
        <begin position="128"/>
        <end position="225"/>
    </location>
</feature>
<accession>A0A1Y6ETC9</accession>
<organism evidence="3 4">
    <name type="scientific">Devosia lucknowensis</name>
    <dbReference type="NCBI Taxonomy" id="1096929"/>
    <lineage>
        <taxon>Bacteria</taxon>
        <taxon>Pseudomonadati</taxon>
        <taxon>Pseudomonadota</taxon>
        <taxon>Alphaproteobacteria</taxon>
        <taxon>Hyphomicrobiales</taxon>
        <taxon>Devosiaceae</taxon>
        <taxon>Devosia</taxon>
    </lineage>
</organism>
<evidence type="ECO:0000313" key="3">
    <source>
        <dbReference type="EMBL" id="SMQ65974.1"/>
    </source>
</evidence>
<sequence>MGPDFPYYNGQPVAIKPSGWFAILSSVVIAFLLLITLPFPNLPLNIVPAVIYTGLPLLVLARVTSGRQTALFRRVGVKQIAQAIGFGLLTMVVSFVVGFFLMQVVPMSANPTSGVAAGIGGGIDLGGFLVRTAIQLIGEELMTILPLLAVLWLCVSRFGMSRGSGLVIAVLVSTAWFAAVHLPTYNWNLIQCFGGIGSARLVLTAAFLLTRNLWVSAGAHIVNDWTEFFLPDLLALGHTPIAPGG</sequence>
<dbReference type="Proteomes" id="UP000194474">
    <property type="component" value="Unassembled WGS sequence"/>
</dbReference>
<keyword evidence="1" id="KW-0812">Transmembrane</keyword>